<evidence type="ECO:0000256" key="1">
    <source>
        <dbReference type="ARBA" id="ARBA00022737"/>
    </source>
</evidence>
<keyword evidence="1" id="KW-0677">Repeat</keyword>
<dbReference type="Proteomes" id="UP000035642">
    <property type="component" value="Unassembled WGS sequence"/>
</dbReference>
<protein>
    <submittedName>
        <fullName evidence="4">Collagen triple helix repeat protein</fullName>
    </submittedName>
</protein>
<keyword evidence="3" id="KW-1185">Reference proteome</keyword>
<evidence type="ECO:0000313" key="4">
    <source>
        <dbReference type="WBParaSite" id="ACAC_0000812901-mRNA-1"/>
    </source>
</evidence>
<dbReference type="AlphaFoldDB" id="A0A0K0DC74"/>
<feature type="compositionally biased region" description="Acidic residues" evidence="2">
    <location>
        <begin position="180"/>
        <end position="203"/>
    </location>
</feature>
<dbReference type="WBParaSite" id="ACAC_0000812901-mRNA-1">
    <property type="protein sequence ID" value="ACAC_0000812901-mRNA-1"/>
    <property type="gene ID" value="ACAC_0000812901"/>
</dbReference>
<evidence type="ECO:0000313" key="3">
    <source>
        <dbReference type="Proteomes" id="UP000035642"/>
    </source>
</evidence>
<feature type="region of interest" description="Disordered" evidence="2">
    <location>
        <begin position="17"/>
        <end position="215"/>
    </location>
</feature>
<dbReference type="PANTHER" id="PTHR24637">
    <property type="entry name" value="COLLAGEN"/>
    <property type="match status" value="1"/>
</dbReference>
<sequence>MDSADISAQRIFIGCSMCPPGPKGVQGPDGELGTPGPKGPRGIQGSPGRNGTTGLPGEIGLPGNPGRNGRPGPVGHYGLNGTSSYSVPGLKGKRGQPGQTGEWGEDGLDNNEIGEIGPDGPRGQPGYSGPTGQDGKRGPLGPSGLKGASGKRYVDEMSAQISEQSVPTISPNKDGKKEESVEEKENEEEEYYSDSEEETESDIDSSVNRTPATQNIRETALLTTESNQANQVIRQEHSPPWKYIQLLANKPTSDYYSKKGRVLIEIVAEKPDGS</sequence>
<dbReference type="PANTHER" id="PTHR24637:SF428">
    <property type="entry name" value="SCAVENGER RECEPTOR CLASS A MEMBER 3"/>
    <property type="match status" value="1"/>
</dbReference>
<reference evidence="3" key="1">
    <citation type="submission" date="2012-09" db="EMBL/GenBank/DDBJ databases">
        <authorList>
            <person name="Martin A.A."/>
        </authorList>
    </citation>
    <scope>NUCLEOTIDE SEQUENCE</scope>
</reference>
<reference evidence="4" key="2">
    <citation type="submission" date="2017-02" db="UniProtKB">
        <authorList>
            <consortium name="WormBaseParasite"/>
        </authorList>
    </citation>
    <scope>IDENTIFICATION</scope>
</reference>
<proteinExistence type="predicted"/>
<dbReference type="STRING" id="6313.A0A0K0DC74"/>
<organism evidence="3 4">
    <name type="scientific">Angiostrongylus cantonensis</name>
    <name type="common">Rat lungworm</name>
    <dbReference type="NCBI Taxonomy" id="6313"/>
    <lineage>
        <taxon>Eukaryota</taxon>
        <taxon>Metazoa</taxon>
        <taxon>Ecdysozoa</taxon>
        <taxon>Nematoda</taxon>
        <taxon>Chromadorea</taxon>
        <taxon>Rhabditida</taxon>
        <taxon>Rhabditina</taxon>
        <taxon>Rhabditomorpha</taxon>
        <taxon>Strongyloidea</taxon>
        <taxon>Metastrongylidae</taxon>
        <taxon>Angiostrongylus</taxon>
    </lineage>
</organism>
<evidence type="ECO:0000256" key="2">
    <source>
        <dbReference type="SAM" id="MobiDB-lite"/>
    </source>
</evidence>
<feature type="compositionally biased region" description="Low complexity" evidence="2">
    <location>
        <begin position="62"/>
        <end position="73"/>
    </location>
</feature>
<name>A0A0K0DC74_ANGCA</name>
<accession>A0A0K0DC74</accession>
<feature type="compositionally biased region" description="Polar residues" evidence="2">
    <location>
        <begin position="159"/>
        <end position="171"/>
    </location>
</feature>